<name>A0AC35TV35_9BILA</name>
<organism evidence="1 2">
    <name type="scientific">Rhabditophanes sp. KR3021</name>
    <dbReference type="NCBI Taxonomy" id="114890"/>
    <lineage>
        <taxon>Eukaryota</taxon>
        <taxon>Metazoa</taxon>
        <taxon>Ecdysozoa</taxon>
        <taxon>Nematoda</taxon>
        <taxon>Chromadorea</taxon>
        <taxon>Rhabditida</taxon>
        <taxon>Tylenchina</taxon>
        <taxon>Panagrolaimomorpha</taxon>
        <taxon>Strongyloidoidea</taxon>
        <taxon>Alloionematidae</taxon>
        <taxon>Rhabditophanes</taxon>
    </lineage>
</organism>
<sequence>MLTFISGTFYVKYGCNLPPYKDLKTGNFCVGGKEMSHIIYIIDSGIARCYNGKVTANTIKDTERFQGTPEFASRYAHAEIKQSSFCDLEPWVFAILDYYDTNTIFWKHTEDMKEIGKMKIQFFANPSEKNIFTILPKQYKPLIKEVGDLQSKSDYKINGGKINYVFLLNLLTNIGASLKYSLATKFDWEYKALVKNGH</sequence>
<accession>A0AC35TV35</accession>
<evidence type="ECO:0000313" key="2">
    <source>
        <dbReference type="WBParaSite" id="RSKR_0000465400.1"/>
    </source>
</evidence>
<reference evidence="2" key="1">
    <citation type="submission" date="2016-11" db="UniProtKB">
        <authorList>
            <consortium name="WormBaseParasite"/>
        </authorList>
    </citation>
    <scope>IDENTIFICATION</scope>
    <source>
        <strain evidence="2">KR3021</strain>
    </source>
</reference>
<dbReference type="WBParaSite" id="RSKR_0000465400.1">
    <property type="protein sequence ID" value="RSKR_0000465400.1"/>
    <property type="gene ID" value="RSKR_0000465400"/>
</dbReference>
<dbReference type="Proteomes" id="UP000095286">
    <property type="component" value="Unplaced"/>
</dbReference>
<proteinExistence type="predicted"/>
<protein>
    <submittedName>
        <fullName evidence="2">Conjugal transfer protein</fullName>
    </submittedName>
</protein>
<evidence type="ECO:0000313" key="1">
    <source>
        <dbReference type="Proteomes" id="UP000095286"/>
    </source>
</evidence>